<name>A0A6J5RSW2_9CAUD</name>
<organism evidence="2">
    <name type="scientific">uncultured Caudovirales phage</name>
    <dbReference type="NCBI Taxonomy" id="2100421"/>
    <lineage>
        <taxon>Viruses</taxon>
        <taxon>Duplodnaviria</taxon>
        <taxon>Heunggongvirae</taxon>
        <taxon>Uroviricota</taxon>
        <taxon>Caudoviricetes</taxon>
        <taxon>Peduoviridae</taxon>
        <taxon>Maltschvirus</taxon>
        <taxon>Maltschvirus maltsch</taxon>
    </lineage>
</organism>
<protein>
    <recommendedName>
        <fullName evidence="5">Phage protein</fullName>
    </recommendedName>
</protein>
<dbReference type="EMBL" id="LR798457">
    <property type="protein sequence ID" value="CAB5238099.1"/>
    <property type="molecule type" value="Genomic_DNA"/>
</dbReference>
<dbReference type="EMBL" id="LR796819">
    <property type="protein sequence ID" value="CAB4168227.1"/>
    <property type="molecule type" value="Genomic_DNA"/>
</dbReference>
<proteinExistence type="predicted"/>
<evidence type="ECO:0000313" key="4">
    <source>
        <dbReference type="EMBL" id="CAB5238099.1"/>
    </source>
</evidence>
<dbReference type="EMBL" id="LR797223">
    <property type="protein sequence ID" value="CAB4194974.1"/>
    <property type="molecule type" value="Genomic_DNA"/>
</dbReference>
<evidence type="ECO:0000313" key="2">
    <source>
        <dbReference type="EMBL" id="CAB4194974.1"/>
    </source>
</evidence>
<evidence type="ECO:0000313" key="1">
    <source>
        <dbReference type="EMBL" id="CAB4168227.1"/>
    </source>
</evidence>
<gene>
    <name evidence="2" type="ORF">UFOVP1276_15</name>
    <name evidence="3" type="ORF">UFOVP1403_51</name>
    <name evidence="4" type="ORF">UFOVP1507_35</name>
    <name evidence="1" type="ORF">UFOVP875_46</name>
</gene>
<sequence>MKADIKAKWVAALRSGKFPQTTTVLRNGNGYCCLGVLCDLYSRETGVEWAVPNDYDTCTMHGNDSVLPEEVRIWAGLAHDNGGYVAVSKDYDEGEITTVDHSATLTELNDSWEYDFKQIAEVIEEQL</sequence>
<dbReference type="EMBL" id="LR797358">
    <property type="protein sequence ID" value="CAB4205248.1"/>
    <property type="molecule type" value="Genomic_DNA"/>
</dbReference>
<evidence type="ECO:0008006" key="5">
    <source>
        <dbReference type="Google" id="ProtNLM"/>
    </source>
</evidence>
<reference evidence="2" key="1">
    <citation type="submission" date="2020-05" db="EMBL/GenBank/DDBJ databases">
        <authorList>
            <person name="Chiriac C."/>
            <person name="Salcher M."/>
            <person name="Ghai R."/>
            <person name="Kavagutti S V."/>
        </authorList>
    </citation>
    <scope>NUCLEOTIDE SEQUENCE</scope>
</reference>
<accession>A0A6J5RSW2</accession>
<evidence type="ECO:0000313" key="3">
    <source>
        <dbReference type="EMBL" id="CAB4205248.1"/>
    </source>
</evidence>